<feature type="transmembrane region" description="Helical" evidence="2">
    <location>
        <begin position="112"/>
        <end position="134"/>
    </location>
</feature>
<feature type="non-terminal residue" evidence="3">
    <location>
        <position position="613"/>
    </location>
</feature>
<evidence type="ECO:0000313" key="4">
    <source>
        <dbReference type="Proteomes" id="UP001642464"/>
    </source>
</evidence>
<dbReference type="PANTHER" id="PTHR24111">
    <property type="entry name" value="LEUCINE-RICH REPEAT-CONTAINING PROTEIN 34"/>
    <property type="match status" value="1"/>
</dbReference>
<dbReference type="Proteomes" id="UP001642464">
    <property type="component" value="Unassembled WGS sequence"/>
</dbReference>
<keyword evidence="2" id="KW-0812">Transmembrane</keyword>
<organism evidence="3 4">
    <name type="scientific">Durusdinium trenchii</name>
    <dbReference type="NCBI Taxonomy" id="1381693"/>
    <lineage>
        <taxon>Eukaryota</taxon>
        <taxon>Sar</taxon>
        <taxon>Alveolata</taxon>
        <taxon>Dinophyceae</taxon>
        <taxon>Suessiales</taxon>
        <taxon>Symbiodiniaceae</taxon>
        <taxon>Durusdinium</taxon>
    </lineage>
</organism>
<evidence type="ECO:0000256" key="1">
    <source>
        <dbReference type="ARBA" id="ARBA00022737"/>
    </source>
</evidence>
<evidence type="ECO:0000256" key="2">
    <source>
        <dbReference type="SAM" id="Phobius"/>
    </source>
</evidence>
<evidence type="ECO:0000313" key="3">
    <source>
        <dbReference type="EMBL" id="CAK9060099.1"/>
    </source>
</evidence>
<reference evidence="3 4" key="1">
    <citation type="submission" date="2024-02" db="EMBL/GenBank/DDBJ databases">
        <authorList>
            <person name="Chen Y."/>
            <person name="Shah S."/>
            <person name="Dougan E. K."/>
            <person name="Thang M."/>
            <person name="Chan C."/>
        </authorList>
    </citation>
    <scope>NUCLEOTIDE SEQUENCE [LARGE SCALE GENOMIC DNA]</scope>
</reference>
<comment type="caution">
    <text evidence="3">The sequence shown here is derived from an EMBL/GenBank/DDBJ whole genome shotgun (WGS) entry which is preliminary data.</text>
</comment>
<keyword evidence="4" id="KW-1185">Reference proteome</keyword>
<proteinExistence type="predicted"/>
<dbReference type="Gene3D" id="3.80.10.10">
    <property type="entry name" value="Ribonuclease Inhibitor"/>
    <property type="match status" value="2"/>
</dbReference>
<dbReference type="InterPro" id="IPR032675">
    <property type="entry name" value="LRR_dom_sf"/>
</dbReference>
<dbReference type="EMBL" id="CAXAMM010027047">
    <property type="protein sequence ID" value="CAK9060099.1"/>
    <property type="molecule type" value="Genomic_DNA"/>
</dbReference>
<feature type="transmembrane region" description="Helical" evidence="2">
    <location>
        <begin position="78"/>
        <end position="100"/>
    </location>
</feature>
<dbReference type="Pfam" id="PF13516">
    <property type="entry name" value="LRR_6"/>
    <property type="match status" value="2"/>
</dbReference>
<keyword evidence="2" id="KW-1133">Transmembrane helix</keyword>
<feature type="transmembrane region" description="Helical" evidence="2">
    <location>
        <begin position="278"/>
        <end position="300"/>
    </location>
</feature>
<name>A0ABP0NCH5_9DINO</name>
<gene>
    <name evidence="3" type="ORF">SCF082_LOCUS31717</name>
</gene>
<keyword evidence="1" id="KW-0677">Repeat</keyword>
<dbReference type="InterPro" id="IPR052201">
    <property type="entry name" value="LRR-containing_regulator"/>
</dbReference>
<accession>A0ABP0NCH5</accession>
<dbReference type="SUPFAM" id="SSF52047">
    <property type="entry name" value="RNI-like"/>
    <property type="match status" value="1"/>
</dbReference>
<feature type="transmembrane region" description="Helical" evidence="2">
    <location>
        <begin position="20"/>
        <end position="41"/>
    </location>
</feature>
<dbReference type="SMART" id="SM00368">
    <property type="entry name" value="LRR_RI"/>
    <property type="match status" value="3"/>
</dbReference>
<sequence length="613" mass="67568">MSLLDELLDEEGAITLSGGLIGSLLCYLVTLLLGTGLLLLGARCRSAAMRRGRTSGSSGFELIAREEYGHFSLVRQRLLVSLAFSSSYLLCLLATLYVIYHGGLHRGFWTLWLGLFALNALAMLGQALVAAVGLRTGHSFRGTAFLEATGTGLLPIISDQFDLFKDIVFAGFCFQSHSLLVQFLAPCSLAYSLLIHVYFICDDSVLAELSQCYIPLLLLRSSPPSIDVEVAEDGNTVACSVWPIFYRQTTPTKRWVLLLENLPQCVLAAVFLKLQGVSLLVAILNLLCPVLQLSLAFLLFHPLRRATGPFLGHRVARALQDHDCHYAQRLWEEAEAEKDLDLFKAMLPEIRQLRQAFQLQVGEPLSEDSLLLIREWWPVLVEQTTEVSLYGHDLQADGAKVLSKALEVNRSLQKLSLVGNALSDFGVQVLASAAKSSVLEELYVAALKNKEKSKALAQFMAGKSRQNDLDLKECLSNPIAKVVAVGLRLGCSASVMRVDLSQNDDLGLEGLQAITEAMQLNVTLRELTLRAVRALDESGARCLAETLRKNRVLRKLDVRGNSMGDEGTKALIEAARVSSIEELHIFELRPFEYHKMDPNQALAQVLVGRFSQD</sequence>
<protein>
    <submittedName>
        <fullName evidence="3">LRR and CARD domains-containing protein 3 (Nucleotide-binding oligomerization domain protein 3</fullName>
    </submittedName>
</protein>
<keyword evidence="2" id="KW-0472">Membrane</keyword>
<dbReference type="InterPro" id="IPR001611">
    <property type="entry name" value="Leu-rich_rpt"/>
</dbReference>
<dbReference type="PANTHER" id="PTHR24111:SF0">
    <property type="entry name" value="LEUCINE-RICH REPEAT-CONTAINING PROTEIN"/>
    <property type="match status" value="1"/>
</dbReference>